<evidence type="ECO:0000313" key="2">
    <source>
        <dbReference type="EMBL" id="WDC92046.1"/>
    </source>
</evidence>
<reference evidence="2" key="1">
    <citation type="submission" date="2023-02" db="EMBL/GenBank/DDBJ databases">
        <title>Complete genome sequence of Lactobacillus curvatus CACC879 isolated from Pig feces.</title>
        <authorList>
            <person name="Park S."/>
            <person name="Park M.A."/>
            <person name="Kim D.-H."/>
            <person name="Kim Y."/>
        </authorList>
    </citation>
    <scope>NUCLEOTIDE SEQUENCE</scope>
    <source>
        <strain evidence="2">CACC879</strain>
    </source>
</reference>
<sequence>MMKLKKTALIAALLMSMIGLAGCAQRNQQADQWATIQKRQKIVVGIDDSFVPMTYREKNGQLTGFDVDLARAIFKGSGIRVDFQSIDWDMKETELNNQTIDLIWSGYSKTAQRAKRVAFSDPYLTNRQMIVSLKKHPVNQMADLTNQPLGVQTGSSGMEQLERYPKRLQQRIANHAPILYDTYNNAFIDLQADRIKGLLIDEVYAQFEIKSRHNGSDFQAIDSPFAAEQFAVGMRPQDQQLRQFINRRYRVLQANGTLAKLKAKWFKE</sequence>
<evidence type="ECO:0000313" key="3">
    <source>
        <dbReference type="Proteomes" id="UP001215533"/>
    </source>
</evidence>
<accession>A0A1B2A740</accession>
<dbReference type="Pfam" id="PF00497">
    <property type="entry name" value="SBP_bac_3"/>
    <property type="match status" value="1"/>
</dbReference>
<proteinExistence type="predicted"/>
<dbReference type="PANTHER" id="PTHR35936">
    <property type="entry name" value="MEMBRANE-BOUND LYTIC MUREIN TRANSGLYCOSYLASE F"/>
    <property type="match status" value="1"/>
</dbReference>
<dbReference type="Proteomes" id="UP001215533">
    <property type="component" value="Chromosome"/>
</dbReference>
<dbReference type="AlphaFoldDB" id="A0A1B2A740"/>
<dbReference type="Gene3D" id="3.40.190.10">
    <property type="entry name" value="Periplasmic binding protein-like II"/>
    <property type="match status" value="2"/>
</dbReference>
<dbReference type="OrthoDB" id="9775197at2"/>
<organism evidence="2 3">
    <name type="scientific">Latilactobacillus curvatus</name>
    <name type="common">Lactobacillus curvatus</name>
    <dbReference type="NCBI Taxonomy" id="28038"/>
    <lineage>
        <taxon>Bacteria</taxon>
        <taxon>Bacillati</taxon>
        <taxon>Bacillota</taxon>
        <taxon>Bacilli</taxon>
        <taxon>Lactobacillales</taxon>
        <taxon>Lactobacillaceae</taxon>
        <taxon>Latilactobacillus</taxon>
    </lineage>
</organism>
<dbReference type="CDD" id="cd00996">
    <property type="entry name" value="PBP2_AatB_like"/>
    <property type="match status" value="1"/>
</dbReference>
<dbReference type="RefSeq" id="WP_035186583.1">
    <property type="nucleotide sequence ID" value="NZ_CBCPIN010000004.1"/>
</dbReference>
<dbReference type="InterPro" id="IPR001638">
    <property type="entry name" value="Solute-binding_3/MltF_N"/>
</dbReference>
<dbReference type="PROSITE" id="PS51257">
    <property type="entry name" value="PROKAR_LIPOPROTEIN"/>
    <property type="match status" value="1"/>
</dbReference>
<keyword evidence="1" id="KW-0732">Signal</keyword>
<name>A0A1B2A740_LATCU</name>
<dbReference type="EMBL" id="CP117683">
    <property type="protein sequence ID" value="WDC92046.1"/>
    <property type="molecule type" value="Genomic_DNA"/>
</dbReference>
<evidence type="ECO:0000256" key="1">
    <source>
        <dbReference type="ARBA" id="ARBA00022729"/>
    </source>
</evidence>
<dbReference type="SMART" id="SM00062">
    <property type="entry name" value="PBPb"/>
    <property type="match status" value="1"/>
</dbReference>
<gene>
    <name evidence="2" type="ORF">PSR33_00455</name>
</gene>
<dbReference type="PANTHER" id="PTHR35936:SF34">
    <property type="entry name" value="ABC TRANSPORTER EXTRACELLULAR-BINDING PROTEIN YCKB-RELATED"/>
    <property type="match status" value="1"/>
</dbReference>
<dbReference type="SUPFAM" id="SSF53850">
    <property type="entry name" value="Periplasmic binding protein-like II"/>
    <property type="match status" value="1"/>
</dbReference>
<protein>
    <submittedName>
        <fullName evidence="2">Amino acid ABC transporter substrate-binding protein</fullName>
    </submittedName>
</protein>